<dbReference type="AlphaFoldDB" id="A0A4Q0VXA7"/>
<feature type="domain" description="N-acetyltransferase" evidence="1">
    <location>
        <begin position="4"/>
        <end position="152"/>
    </location>
</feature>
<dbReference type="CDD" id="cd04301">
    <property type="entry name" value="NAT_SF"/>
    <property type="match status" value="1"/>
</dbReference>
<dbReference type="Pfam" id="PF00583">
    <property type="entry name" value="Acetyltransf_1"/>
    <property type="match status" value="1"/>
</dbReference>
<name>A0A4Q0VXA7_9BACI</name>
<comment type="caution">
    <text evidence="2">The sequence shown here is derived from an EMBL/GenBank/DDBJ whole genome shotgun (WGS) entry which is preliminary data.</text>
</comment>
<dbReference type="InterPro" id="IPR016181">
    <property type="entry name" value="Acyl_CoA_acyltransferase"/>
</dbReference>
<protein>
    <submittedName>
        <fullName evidence="2">GNAT family N-acetyltransferase</fullName>
    </submittedName>
</protein>
<dbReference type="EMBL" id="QOUX01000001">
    <property type="protein sequence ID" value="RXJ04090.1"/>
    <property type="molecule type" value="Genomic_DNA"/>
</dbReference>
<dbReference type="InterPro" id="IPR000182">
    <property type="entry name" value="GNAT_dom"/>
</dbReference>
<keyword evidence="3" id="KW-1185">Reference proteome</keyword>
<accession>A0A4Q0VXA7</accession>
<dbReference type="GO" id="GO:0016747">
    <property type="term" value="F:acyltransferase activity, transferring groups other than amino-acyl groups"/>
    <property type="evidence" value="ECO:0007669"/>
    <property type="project" value="InterPro"/>
</dbReference>
<dbReference type="Proteomes" id="UP000290649">
    <property type="component" value="Unassembled WGS sequence"/>
</dbReference>
<evidence type="ECO:0000259" key="1">
    <source>
        <dbReference type="PROSITE" id="PS51186"/>
    </source>
</evidence>
<proteinExistence type="predicted"/>
<organism evidence="2 3">
    <name type="scientific">Anaerobacillus alkaliphilus</name>
    <dbReference type="NCBI Taxonomy" id="1548597"/>
    <lineage>
        <taxon>Bacteria</taxon>
        <taxon>Bacillati</taxon>
        <taxon>Bacillota</taxon>
        <taxon>Bacilli</taxon>
        <taxon>Bacillales</taxon>
        <taxon>Bacillaceae</taxon>
        <taxon>Anaerobacillus</taxon>
    </lineage>
</organism>
<sequence>MESISFEQATDETLYIVMEMVNSNPEYNLLRHGKEAITLEEVKQEFINEHTKSLFIKLDDTYIGTINYLPMHPKDQCPWLNEFIIHRDYQGFGFGSQSYELFEKQLDIKKIRSGLVKNNLTGKHFLEIKGYELIYSFINQGLEIDVYERLFS</sequence>
<dbReference type="RefSeq" id="WP_129076437.1">
    <property type="nucleotide sequence ID" value="NZ_QOUX01000001.1"/>
</dbReference>
<dbReference type="SUPFAM" id="SSF55729">
    <property type="entry name" value="Acyl-CoA N-acyltransferases (Nat)"/>
    <property type="match status" value="1"/>
</dbReference>
<gene>
    <name evidence="2" type="ORF">DS745_01515</name>
</gene>
<keyword evidence="2" id="KW-0808">Transferase</keyword>
<reference evidence="2 3" key="1">
    <citation type="journal article" date="2019" name="Int. J. Syst. Evol. Microbiol.">
        <title>Anaerobacillus alkaliphilus sp. nov., a novel alkaliphilic and moderately halophilic bacterium.</title>
        <authorList>
            <person name="Borsodi A.K."/>
            <person name="Aszalos J.M."/>
            <person name="Bihari P."/>
            <person name="Nagy I."/>
            <person name="Schumann P."/>
            <person name="Sproer C."/>
            <person name="Kovacs A.L."/>
            <person name="Boka K."/>
            <person name="Dobosy P."/>
            <person name="Ovari M."/>
            <person name="Szili-Kovacs T."/>
            <person name="Toth E."/>
        </authorList>
    </citation>
    <scope>NUCLEOTIDE SEQUENCE [LARGE SCALE GENOMIC DNA]</scope>
    <source>
        <strain evidence="2 3">B16-10</strain>
    </source>
</reference>
<evidence type="ECO:0000313" key="2">
    <source>
        <dbReference type="EMBL" id="RXJ04090.1"/>
    </source>
</evidence>
<dbReference type="OrthoDB" id="9782266at2"/>
<dbReference type="PROSITE" id="PS51186">
    <property type="entry name" value="GNAT"/>
    <property type="match status" value="1"/>
</dbReference>
<dbReference type="Gene3D" id="3.40.630.30">
    <property type="match status" value="1"/>
</dbReference>
<evidence type="ECO:0000313" key="3">
    <source>
        <dbReference type="Proteomes" id="UP000290649"/>
    </source>
</evidence>